<gene>
    <name evidence="2" type="ORF">FB471_1255</name>
</gene>
<organism evidence="2 3">
    <name type="scientific">Amycolatopsis cihanbeyliensis</name>
    <dbReference type="NCBI Taxonomy" id="1128664"/>
    <lineage>
        <taxon>Bacteria</taxon>
        <taxon>Bacillati</taxon>
        <taxon>Actinomycetota</taxon>
        <taxon>Actinomycetes</taxon>
        <taxon>Pseudonocardiales</taxon>
        <taxon>Pseudonocardiaceae</taxon>
        <taxon>Amycolatopsis</taxon>
    </lineage>
</organism>
<comment type="caution">
    <text evidence="2">The sequence shown here is derived from an EMBL/GenBank/DDBJ whole genome shotgun (WGS) entry which is preliminary data.</text>
</comment>
<evidence type="ECO:0000313" key="3">
    <source>
        <dbReference type="Proteomes" id="UP000320876"/>
    </source>
</evidence>
<protein>
    <submittedName>
        <fullName evidence="2">LysR substrate binding domain-containing protein</fullName>
    </submittedName>
</protein>
<dbReference type="Proteomes" id="UP000320876">
    <property type="component" value="Unassembled WGS sequence"/>
</dbReference>
<proteinExistence type="predicted"/>
<feature type="domain" description="LysR substrate-binding" evidence="1">
    <location>
        <begin position="26"/>
        <end position="165"/>
    </location>
</feature>
<sequence length="200" mass="22178">MDWATPSIRCCTANSISPFVRVPDLGRELPDELEHRLIRLEPLVALLPPEHPLAGGDAIRMADLRAEGSWLPSLAGPAERLAFPRRMSESLKVPLDESGVSYDLRHTLEQTRHGRRRVTLAGADTELAADLNLRVLPFESAPLFAWSAVWRKDNRHPALARLLALAGRTSRAESWCAYDPARHWVPEGDLVTPGEAGTTR</sequence>
<evidence type="ECO:0000313" key="2">
    <source>
        <dbReference type="EMBL" id="TQJ01567.1"/>
    </source>
</evidence>
<dbReference type="SUPFAM" id="SSF53850">
    <property type="entry name" value="Periplasmic binding protein-like II"/>
    <property type="match status" value="1"/>
</dbReference>
<keyword evidence="3" id="KW-1185">Reference proteome</keyword>
<dbReference type="InterPro" id="IPR005119">
    <property type="entry name" value="LysR_subst-bd"/>
</dbReference>
<accession>A0A542DER4</accession>
<evidence type="ECO:0000259" key="1">
    <source>
        <dbReference type="Pfam" id="PF03466"/>
    </source>
</evidence>
<reference evidence="2 3" key="1">
    <citation type="submission" date="2019-06" db="EMBL/GenBank/DDBJ databases">
        <title>Sequencing the genomes of 1000 actinobacteria strains.</title>
        <authorList>
            <person name="Klenk H.-P."/>
        </authorList>
    </citation>
    <scope>NUCLEOTIDE SEQUENCE [LARGE SCALE GENOMIC DNA]</scope>
    <source>
        <strain evidence="2 3">DSM 45679</strain>
    </source>
</reference>
<dbReference type="EMBL" id="VFML01000001">
    <property type="protein sequence ID" value="TQJ01567.1"/>
    <property type="molecule type" value="Genomic_DNA"/>
</dbReference>
<name>A0A542DER4_AMYCI</name>
<dbReference type="AlphaFoldDB" id="A0A542DER4"/>
<dbReference type="Gene3D" id="3.40.190.10">
    <property type="entry name" value="Periplasmic binding protein-like II"/>
    <property type="match status" value="2"/>
</dbReference>
<dbReference type="RefSeq" id="WP_246076262.1">
    <property type="nucleotide sequence ID" value="NZ_VFML01000001.1"/>
</dbReference>
<dbReference type="Pfam" id="PF03466">
    <property type="entry name" value="LysR_substrate"/>
    <property type="match status" value="1"/>
</dbReference>